<comment type="caution">
    <text evidence="2">The sequence shown here is derived from an EMBL/GenBank/DDBJ whole genome shotgun (WGS) entry which is preliminary data.</text>
</comment>
<protein>
    <submittedName>
        <fullName evidence="2">Uncharacterized protein</fullName>
    </submittedName>
</protein>
<accession>A0A4R4YJ04</accession>
<gene>
    <name evidence="2" type="ORF">E1288_24540</name>
</gene>
<evidence type="ECO:0000313" key="2">
    <source>
        <dbReference type="EMBL" id="TDD44290.1"/>
    </source>
</evidence>
<dbReference type="AlphaFoldDB" id="A0A4R4YJ04"/>
<feature type="region of interest" description="Disordered" evidence="1">
    <location>
        <begin position="21"/>
        <end position="64"/>
    </location>
</feature>
<evidence type="ECO:0000313" key="3">
    <source>
        <dbReference type="Proteomes" id="UP000294947"/>
    </source>
</evidence>
<proteinExistence type="predicted"/>
<dbReference type="Proteomes" id="UP000294947">
    <property type="component" value="Unassembled WGS sequence"/>
</dbReference>
<keyword evidence="3" id="KW-1185">Reference proteome</keyword>
<name>A0A4R4YJ04_9PSEU</name>
<organism evidence="2 3">
    <name type="scientific">Saccharopolyspora elongata</name>
    <dbReference type="NCBI Taxonomy" id="2530387"/>
    <lineage>
        <taxon>Bacteria</taxon>
        <taxon>Bacillati</taxon>
        <taxon>Actinomycetota</taxon>
        <taxon>Actinomycetes</taxon>
        <taxon>Pseudonocardiales</taxon>
        <taxon>Pseudonocardiaceae</taxon>
        <taxon>Saccharopolyspora</taxon>
    </lineage>
</organism>
<feature type="region of interest" description="Disordered" evidence="1">
    <location>
        <begin position="96"/>
        <end position="124"/>
    </location>
</feature>
<feature type="compositionally biased region" description="Acidic residues" evidence="1">
    <location>
        <begin position="115"/>
        <end position="124"/>
    </location>
</feature>
<reference evidence="2 3" key="1">
    <citation type="submission" date="2019-03" db="EMBL/GenBank/DDBJ databases">
        <title>Draft genome sequences of novel Actinobacteria.</title>
        <authorList>
            <person name="Sahin N."/>
            <person name="Ay H."/>
            <person name="Saygin H."/>
        </authorList>
    </citation>
    <scope>NUCLEOTIDE SEQUENCE [LARGE SCALE GENOMIC DNA]</scope>
    <source>
        <strain evidence="2 3">7K502</strain>
    </source>
</reference>
<evidence type="ECO:0000256" key="1">
    <source>
        <dbReference type="SAM" id="MobiDB-lite"/>
    </source>
</evidence>
<dbReference type="EMBL" id="SMKW01000034">
    <property type="protein sequence ID" value="TDD44290.1"/>
    <property type="molecule type" value="Genomic_DNA"/>
</dbReference>
<sequence>MQHQPLPPRWMASVHESIWHHPVTSGSDPRMCGKKLKGPVHGARSDVPPGVNDAPGSGKKDSLTPARRSVCNDCADAVDVEDRFTLRVKVLADALRRSDELSDPEPEQIVLPPDAQDDELATAA</sequence>
<dbReference type="RefSeq" id="WP_132488890.1">
    <property type="nucleotide sequence ID" value="NZ_SMKW01000034.1"/>
</dbReference>